<sequence>MSIFRISYWAIALALALFVGLSSFSIANRSSSPGAAYALGLPSAAAAGANVAAASFAVRQSENPKLRPNKMEQGLALRAFQVEPLYPVALSLLIAAQPETQGRRRQTLLDLGSQLSRRNSFVSMEQLKAAALSGDNPGFFLWLSRLVLTDNNLRPTYIRAMADGTARPGAAEALAPVLGPKPDWAEDYWEAVVQRRASLMNAAELRIALANAPWNQTEVTSHDRTLAVGLATIGEFETARRLSAELTGGSRAAQNGNLVQNSDFSRSPLLPPFDWQLATTGSLGSTIDPGAKTLSVSAIGGARGSAARQLVRLLPGRYRLHWSLASDMPLPAGALSARIECAEEGVKSIPIEAVPIVTGKQTRTVEIPDGVCSWYWLSLFVSLADDAQGVDAYFHAVSLAPAEGGGDVVEDAGTPS</sequence>
<comment type="caution">
    <text evidence="2">The sequence shown here is derived from an EMBL/GenBank/DDBJ whole genome shotgun (WGS) entry which is preliminary data.</text>
</comment>
<keyword evidence="3" id="KW-1185">Reference proteome</keyword>
<protein>
    <submittedName>
        <fullName evidence="2">Uncharacterized protein</fullName>
    </submittedName>
</protein>
<accession>A0A7X5XRE6</accession>
<evidence type="ECO:0000313" key="3">
    <source>
        <dbReference type="Proteomes" id="UP000535078"/>
    </source>
</evidence>
<dbReference type="EMBL" id="JAATIT010000002">
    <property type="protein sequence ID" value="NJB89922.1"/>
    <property type="molecule type" value="Genomic_DNA"/>
</dbReference>
<evidence type="ECO:0000313" key="2">
    <source>
        <dbReference type="EMBL" id="NJB89922.1"/>
    </source>
</evidence>
<reference evidence="2 3" key="1">
    <citation type="submission" date="2020-03" db="EMBL/GenBank/DDBJ databases">
        <title>Genomic Encyclopedia of Type Strains, Phase IV (KMG-IV): sequencing the most valuable type-strain genomes for metagenomic binning, comparative biology and taxonomic classification.</title>
        <authorList>
            <person name="Goeker M."/>
        </authorList>
    </citation>
    <scope>NUCLEOTIDE SEQUENCE [LARGE SCALE GENOMIC DNA]</scope>
    <source>
        <strain evidence="2 3">DSM 25229</strain>
    </source>
</reference>
<name>A0A7X5XRE6_9SPHN</name>
<feature type="transmembrane region" description="Helical" evidence="1">
    <location>
        <begin position="35"/>
        <end position="58"/>
    </location>
</feature>
<keyword evidence="1" id="KW-0812">Transmembrane</keyword>
<organism evidence="2 3">
    <name type="scientific">Sphingopyxis italica</name>
    <dbReference type="NCBI Taxonomy" id="1129133"/>
    <lineage>
        <taxon>Bacteria</taxon>
        <taxon>Pseudomonadati</taxon>
        <taxon>Pseudomonadota</taxon>
        <taxon>Alphaproteobacteria</taxon>
        <taxon>Sphingomonadales</taxon>
        <taxon>Sphingomonadaceae</taxon>
        <taxon>Sphingopyxis</taxon>
    </lineage>
</organism>
<dbReference type="Proteomes" id="UP000535078">
    <property type="component" value="Unassembled WGS sequence"/>
</dbReference>
<gene>
    <name evidence="2" type="ORF">GGR90_002097</name>
</gene>
<dbReference type="AlphaFoldDB" id="A0A7X5XRE6"/>
<proteinExistence type="predicted"/>
<keyword evidence="1" id="KW-1133">Transmembrane helix</keyword>
<evidence type="ECO:0000256" key="1">
    <source>
        <dbReference type="SAM" id="Phobius"/>
    </source>
</evidence>
<keyword evidence="1" id="KW-0472">Membrane</keyword>
<dbReference type="RefSeq" id="WP_167921373.1">
    <property type="nucleotide sequence ID" value="NZ_JAATIT010000002.1"/>
</dbReference>